<protein>
    <submittedName>
        <fullName evidence="1">Uncharacterized protein</fullName>
    </submittedName>
</protein>
<organism evidence="1 2">
    <name type="scientific">Dorcoceras hygrometricum</name>
    <dbReference type="NCBI Taxonomy" id="472368"/>
    <lineage>
        <taxon>Eukaryota</taxon>
        <taxon>Viridiplantae</taxon>
        <taxon>Streptophyta</taxon>
        <taxon>Embryophyta</taxon>
        <taxon>Tracheophyta</taxon>
        <taxon>Spermatophyta</taxon>
        <taxon>Magnoliopsida</taxon>
        <taxon>eudicotyledons</taxon>
        <taxon>Gunneridae</taxon>
        <taxon>Pentapetalae</taxon>
        <taxon>asterids</taxon>
        <taxon>lamiids</taxon>
        <taxon>Lamiales</taxon>
        <taxon>Gesneriaceae</taxon>
        <taxon>Didymocarpoideae</taxon>
        <taxon>Trichosporeae</taxon>
        <taxon>Loxocarpinae</taxon>
        <taxon>Dorcoceras</taxon>
    </lineage>
</organism>
<reference evidence="1 2" key="1">
    <citation type="journal article" date="2015" name="Proc. Natl. Acad. Sci. U.S.A.">
        <title>The resurrection genome of Boea hygrometrica: A blueprint for survival of dehydration.</title>
        <authorList>
            <person name="Xiao L."/>
            <person name="Yang G."/>
            <person name="Zhang L."/>
            <person name="Yang X."/>
            <person name="Zhao S."/>
            <person name="Ji Z."/>
            <person name="Zhou Q."/>
            <person name="Hu M."/>
            <person name="Wang Y."/>
            <person name="Chen M."/>
            <person name="Xu Y."/>
            <person name="Jin H."/>
            <person name="Xiao X."/>
            <person name="Hu G."/>
            <person name="Bao F."/>
            <person name="Hu Y."/>
            <person name="Wan P."/>
            <person name="Li L."/>
            <person name="Deng X."/>
            <person name="Kuang T."/>
            <person name="Xiang C."/>
            <person name="Zhu J.K."/>
            <person name="Oliver M.J."/>
            <person name="He Y."/>
        </authorList>
    </citation>
    <scope>NUCLEOTIDE SEQUENCE [LARGE SCALE GENOMIC DNA]</scope>
    <source>
        <strain evidence="2">cv. XS01</strain>
    </source>
</reference>
<proteinExistence type="predicted"/>
<dbReference type="Proteomes" id="UP000250235">
    <property type="component" value="Unassembled WGS sequence"/>
</dbReference>
<name>A0A2Z7CKZ4_9LAMI</name>
<dbReference type="OrthoDB" id="1931668at2759"/>
<sequence>MPVEDERVTPVYLISLLGSVSHYERSYHGYSAGRGFDPTGGAPGGGMVQELCSKKEKALANNYTESRKLIVQRSCGWKLEVVDSDKSFTIDLNEWT</sequence>
<keyword evidence="2" id="KW-1185">Reference proteome</keyword>
<accession>A0A2Z7CKZ4</accession>
<evidence type="ECO:0000313" key="2">
    <source>
        <dbReference type="Proteomes" id="UP000250235"/>
    </source>
</evidence>
<dbReference type="AlphaFoldDB" id="A0A2Z7CKZ4"/>
<evidence type="ECO:0000313" key="1">
    <source>
        <dbReference type="EMBL" id="KZV47761.1"/>
    </source>
</evidence>
<gene>
    <name evidence="1" type="ORF">F511_23266</name>
</gene>
<dbReference type="EMBL" id="KQ994678">
    <property type="protein sequence ID" value="KZV47761.1"/>
    <property type="molecule type" value="Genomic_DNA"/>
</dbReference>